<dbReference type="GO" id="GO:0046872">
    <property type="term" value="F:metal ion binding"/>
    <property type="evidence" value="ECO:0007669"/>
    <property type="project" value="UniProtKB-KW"/>
</dbReference>
<evidence type="ECO:0000313" key="13">
    <source>
        <dbReference type="EMBL" id="MRI85356.1"/>
    </source>
</evidence>
<dbReference type="PANTHER" id="PTHR32120">
    <property type="entry name" value="SMALL RIBOSOMAL SUBUNIT BIOGENESIS GTPASE RSGA"/>
    <property type="match status" value="1"/>
</dbReference>
<dbReference type="RefSeq" id="WP_153863437.1">
    <property type="nucleotide sequence ID" value="NZ_WJQS01000004.1"/>
</dbReference>
<dbReference type="AlphaFoldDB" id="A0A6I2GDK6"/>
<dbReference type="Proteomes" id="UP000430975">
    <property type="component" value="Unassembled WGS sequence"/>
</dbReference>
<dbReference type="Gene3D" id="3.40.50.300">
    <property type="entry name" value="P-loop containing nucleotide triphosphate hydrolases"/>
    <property type="match status" value="1"/>
</dbReference>
<feature type="binding site" evidence="10">
    <location>
        <position position="270"/>
    </location>
    <ligand>
        <name>Zn(2+)</name>
        <dbReference type="ChEBI" id="CHEBI:29105"/>
    </ligand>
</feature>
<dbReference type="InterPro" id="IPR030378">
    <property type="entry name" value="G_CP_dom"/>
</dbReference>
<comment type="caution">
    <text evidence="13">The sequence shown here is derived from an EMBL/GenBank/DDBJ whole genome shotgun (WGS) entry which is preliminary data.</text>
</comment>
<evidence type="ECO:0000259" key="11">
    <source>
        <dbReference type="PROSITE" id="PS50936"/>
    </source>
</evidence>
<sequence>MPNKAENSSVVVKSGIIYQAISGFYYVWSDGESYATKPRGNFRHQQMKPLVGDRVKFEYDESDSQSNSRLIEIAPRRNQLVRPTVSNVDYALVVTSLIEPNFSYNLLDYFLVSVEAHDIQPLILLTKYDLLLEQKGQVEAEALVGEITELYAKVGYKVVVLDGTKASYDRLGTHIEDALYVIMGQSGVGKSTLLNHMLPDAQIETSAISDALNRGRHTTREVTLYRYNEGLLADTPGFSAIEFTTLEKEELQTCFPEILEASNDCKFRSCLHINEPGCAVKAQWEAGEIAESRYQNYLQIFERIEQRKTVYRKKN</sequence>
<dbReference type="Gene3D" id="2.40.50.140">
    <property type="entry name" value="Nucleic acid-binding proteins"/>
    <property type="match status" value="1"/>
</dbReference>
<evidence type="ECO:0000256" key="6">
    <source>
        <dbReference type="ARBA" id="ARBA00022801"/>
    </source>
</evidence>
<dbReference type="EC" id="3.6.1.-" evidence="10"/>
<dbReference type="SUPFAM" id="SSF52540">
    <property type="entry name" value="P-loop containing nucleoside triphosphate hydrolases"/>
    <property type="match status" value="1"/>
</dbReference>
<keyword evidence="8 10" id="KW-0694">RNA-binding</keyword>
<evidence type="ECO:0000256" key="1">
    <source>
        <dbReference type="ARBA" id="ARBA00022490"/>
    </source>
</evidence>
<keyword evidence="9 10" id="KW-0342">GTP-binding</keyword>
<dbReference type="GO" id="GO:0042274">
    <property type="term" value="P:ribosomal small subunit biogenesis"/>
    <property type="evidence" value="ECO:0007669"/>
    <property type="project" value="UniProtKB-UniRule"/>
</dbReference>
<protein>
    <recommendedName>
        <fullName evidence="10">Small ribosomal subunit biogenesis GTPase RsgA</fullName>
        <ecNumber evidence="10">3.6.1.-</ecNumber>
    </recommendedName>
</protein>
<keyword evidence="4 10" id="KW-0699">rRNA-binding</keyword>
<comment type="subcellular location">
    <subcellularLocation>
        <location evidence="10">Cytoplasm</location>
    </subcellularLocation>
</comment>
<dbReference type="CDD" id="cd04466">
    <property type="entry name" value="S1_YloQ_GTPase"/>
    <property type="match status" value="1"/>
</dbReference>
<dbReference type="InterPro" id="IPR012340">
    <property type="entry name" value="NA-bd_OB-fold"/>
</dbReference>
<dbReference type="SUPFAM" id="SSF50249">
    <property type="entry name" value="Nucleic acid-binding proteins"/>
    <property type="match status" value="1"/>
</dbReference>
<comment type="subunit">
    <text evidence="10">Monomer. Associates with 30S ribosomal subunit, binds 16S rRNA.</text>
</comment>
<evidence type="ECO:0000256" key="2">
    <source>
        <dbReference type="ARBA" id="ARBA00022517"/>
    </source>
</evidence>
<dbReference type="PROSITE" id="PS50936">
    <property type="entry name" value="ENGC_GTPASE"/>
    <property type="match status" value="1"/>
</dbReference>
<dbReference type="Gene3D" id="1.10.40.50">
    <property type="entry name" value="Probable gtpase engc, domain 3"/>
    <property type="match status" value="1"/>
</dbReference>
<keyword evidence="5 10" id="KW-0547">Nucleotide-binding</keyword>
<dbReference type="GO" id="GO:0005737">
    <property type="term" value="C:cytoplasm"/>
    <property type="evidence" value="ECO:0007669"/>
    <property type="project" value="UniProtKB-SubCell"/>
</dbReference>
<dbReference type="Pfam" id="PF16745">
    <property type="entry name" value="RsgA_N"/>
    <property type="match status" value="1"/>
</dbReference>
<dbReference type="GO" id="GO:0005525">
    <property type="term" value="F:GTP binding"/>
    <property type="evidence" value="ECO:0007669"/>
    <property type="project" value="UniProtKB-UniRule"/>
</dbReference>
<reference evidence="13 14" key="1">
    <citation type="submission" date="2019-11" db="EMBL/GenBank/DDBJ databases">
        <title>Characterisation of Fundicoccus ignavus gen. nov. sp. nov., a novel genus of the family Aerococcaceae isolated from bulk tank milk.</title>
        <authorList>
            <person name="Siebert A."/>
            <person name="Huptas C."/>
            <person name="Wenning M."/>
            <person name="Scherer S."/>
            <person name="Doll E.V."/>
        </authorList>
    </citation>
    <scope>NUCLEOTIDE SEQUENCE [LARGE SCALE GENOMIC DNA]</scope>
    <source>
        <strain evidence="13 14">WS4759</strain>
    </source>
</reference>
<dbReference type="PANTHER" id="PTHR32120:SF11">
    <property type="entry name" value="SMALL RIBOSOMAL SUBUNIT BIOGENESIS GTPASE RSGA 1, MITOCHONDRIAL-RELATED"/>
    <property type="match status" value="1"/>
</dbReference>
<evidence type="ECO:0000259" key="12">
    <source>
        <dbReference type="PROSITE" id="PS51721"/>
    </source>
</evidence>
<evidence type="ECO:0000313" key="14">
    <source>
        <dbReference type="Proteomes" id="UP000430975"/>
    </source>
</evidence>
<evidence type="ECO:0000256" key="10">
    <source>
        <dbReference type="HAMAP-Rule" id="MF_01820"/>
    </source>
</evidence>
<dbReference type="PROSITE" id="PS51721">
    <property type="entry name" value="G_CP"/>
    <property type="match status" value="1"/>
</dbReference>
<keyword evidence="7 10" id="KW-0862">Zinc</keyword>
<gene>
    <name evidence="10 13" type="primary">rsgA</name>
    <name evidence="13" type="ORF">GIY09_05625</name>
</gene>
<comment type="cofactor">
    <cofactor evidence="10">
        <name>Zn(2+)</name>
        <dbReference type="ChEBI" id="CHEBI:29105"/>
    </cofactor>
    <text evidence="10">Binds 1 zinc ion per subunit.</text>
</comment>
<comment type="function">
    <text evidence="10">One of several proteins that assist in the late maturation steps of the functional core of the 30S ribosomal subunit. Helps release RbfA from mature subunits. May play a role in the assembly of ribosomal proteins into the subunit. Circularly permuted GTPase that catalyzes slow GTP hydrolysis, GTPase activity is stimulated by the 30S ribosomal subunit.</text>
</comment>
<dbReference type="CDD" id="cd01854">
    <property type="entry name" value="YjeQ_EngC"/>
    <property type="match status" value="1"/>
</dbReference>
<dbReference type="Pfam" id="PF03193">
    <property type="entry name" value="RsgA_GTPase"/>
    <property type="match status" value="1"/>
</dbReference>
<dbReference type="GO" id="GO:0003924">
    <property type="term" value="F:GTPase activity"/>
    <property type="evidence" value="ECO:0007669"/>
    <property type="project" value="UniProtKB-UniRule"/>
</dbReference>
<feature type="binding site" evidence="10">
    <location>
        <begin position="126"/>
        <end position="129"/>
    </location>
    <ligand>
        <name>GTP</name>
        <dbReference type="ChEBI" id="CHEBI:37565"/>
    </ligand>
</feature>
<dbReference type="InterPro" id="IPR031944">
    <property type="entry name" value="RsgA_N"/>
</dbReference>
<keyword evidence="3 10" id="KW-0479">Metal-binding</keyword>
<dbReference type="GO" id="GO:0019843">
    <property type="term" value="F:rRNA binding"/>
    <property type="evidence" value="ECO:0007669"/>
    <property type="project" value="UniProtKB-KW"/>
</dbReference>
<feature type="binding site" evidence="10">
    <location>
        <position position="272"/>
    </location>
    <ligand>
        <name>Zn(2+)</name>
        <dbReference type="ChEBI" id="CHEBI:29105"/>
    </ligand>
</feature>
<evidence type="ECO:0000256" key="3">
    <source>
        <dbReference type="ARBA" id="ARBA00022723"/>
    </source>
</evidence>
<feature type="binding site" evidence="10">
    <location>
        <position position="265"/>
    </location>
    <ligand>
        <name>Zn(2+)</name>
        <dbReference type="ChEBI" id="CHEBI:29105"/>
    </ligand>
</feature>
<name>A0A6I2GDK6_9LACT</name>
<keyword evidence="14" id="KW-1185">Reference proteome</keyword>
<evidence type="ECO:0000256" key="9">
    <source>
        <dbReference type="ARBA" id="ARBA00023134"/>
    </source>
</evidence>
<evidence type="ECO:0000256" key="7">
    <source>
        <dbReference type="ARBA" id="ARBA00022833"/>
    </source>
</evidence>
<dbReference type="NCBIfam" id="TIGR00157">
    <property type="entry name" value="ribosome small subunit-dependent GTPase A"/>
    <property type="match status" value="1"/>
</dbReference>
<feature type="binding site" evidence="10">
    <location>
        <position position="278"/>
    </location>
    <ligand>
        <name>Zn(2+)</name>
        <dbReference type="ChEBI" id="CHEBI:29105"/>
    </ligand>
</feature>
<dbReference type="InterPro" id="IPR010914">
    <property type="entry name" value="RsgA_GTPase_dom"/>
</dbReference>
<feature type="binding site" evidence="10">
    <location>
        <begin position="184"/>
        <end position="192"/>
    </location>
    <ligand>
        <name>GTP</name>
        <dbReference type="ChEBI" id="CHEBI:37565"/>
    </ligand>
</feature>
<proteinExistence type="inferred from homology"/>
<feature type="domain" description="CP-type G" evidence="12">
    <location>
        <begin position="77"/>
        <end position="241"/>
    </location>
</feature>
<feature type="domain" description="EngC GTPase" evidence="11">
    <location>
        <begin position="86"/>
        <end position="239"/>
    </location>
</feature>
<keyword evidence="6 10" id="KW-0378">Hydrolase</keyword>
<evidence type="ECO:0000256" key="5">
    <source>
        <dbReference type="ARBA" id="ARBA00022741"/>
    </source>
</evidence>
<evidence type="ECO:0000256" key="4">
    <source>
        <dbReference type="ARBA" id="ARBA00022730"/>
    </source>
</evidence>
<keyword evidence="1 10" id="KW-0963">Cytoplasm</keyword>
<keyword evidence="2 10" id="KW-0690">Ribosome biogenesis</keyword>
<comment type="similarity">
    <text evidence="10">Belongs to the TRAFAC class YlqF/YawG GTPase family. RsgA subfamily.</text>
</comment>
<dbReference type="InterPro" id="IPR027417">
    <property type="entry name" value="P-loop_NTPase"/>
</dbReference>
<accession>A0A6I2GDK6</accession>
<evidence type="ECO:0000256" key="8">
    <source>
        <dbReference type="ARBA" id="ARBA00022884"/>
    </source>
</evidence>
<dbReference type="HAMAP" id="MF_01820">
    <property type="entry name" value="GTPase_RsgA"/>
    <property type="match status" value="1"/>
</dbReference>
<dbReference type="EMBL" id="WJQS01000004">
    <property type="protein sequence ID" value="MRI85356.1"/>
    <property type="molecule type" value="Genomic_DNA"/>
</dbReference>
<organism evidence="13 14">
    <name type="scientific">Fundicoccus ignavus</name>
    <dbReference type="NCBI Taxonomy" id="2664442"/>
    <lineage>
        <taxon>Bacteria</taxon>
        <taxon>Bacillati</taxon>
        <taxon>Bacillota</taxon>
        <taxon>Bacilli</taxon>
        <taxon>Lactobacillales</taxon>
        <taxon>Aerococcaceae</taxon>
        <taxon>Fundicoccus</taxon>
    </lineage>
</organism>
<dbReference type="InterPro" id="IPR004881">
    <property type="entry name" value="Ribosome_biogen_GTPase_RsgA"/>
</dbReference>